<evidence type="ECO:0000256" key="3">
    <source>
        <dbReference type="ARBA" id="ARBA00022679"/>
    </source>
</evidence>
<feature type="compositionally biased region" description="Basic and acidic residues" evidence="9">
    <location>
        <begin position="266"/>
        <end position="312"/>
    </location>
</feature>
<evidence type="ECO:0000256" key="7">
    <source>
        <dbReference type="ARBA" id="ARBA00048370"/>
    </source>
</evidence>
<dbReference type="NCBIfam" id="TIGR01349">
    <property type="entry name" value="PDHac_trf_mito"/>
    <property type="match status" value="1"/>
</dbReference>
<name>A0A5C6ZI11_9FLAO</name>
<comment type="similarity">
    <text evidence="1 8">Belongs to the 2-oxoacid dehydrogenase family.</text>
</comment>
<evidence type="ECO:0000259" key="10">
    <source>
        <dbReference type="PROSITE" id="PS50968"/>
    </source>
</evidence>
<keyword evidence="13" id="KW-1185">Reference proteome</keyword>
<evidence type="ECO:0000256" key="4">
    <source>
        <dbReference type="ARBA" id="ARBA00022823"/>
    </source>
</evidence>
<evidence type="ECO:0000256" key="1">
    <source>
        <dbReference type="ARBA" id="ARBA00007317"/>
    </source>
</evidence>
<dbReference type="Pfam" id="PF02817">
    <property type="entry name" value="E3_binding"/>
    <property type="match status" value="1"/>
</dbReference>
<sequence>MAEIINMPRLSDTMEEGTVASWLKKVGDKIEEGDILAEIETDKATMEFESFYEGTLLYIGVQEGETTKVDELLAIIGEEDEDISEYTNGSSKAKSEDKSDDDSDEDKEDKKKASDEDEDTSEEKNSEEKSEKAAKKDKAEASEDEDEDEAKDEAEDETSNEDASGDLPEGVTVVTMPRLSDTMEEGTVATWLKKKGDQVEEGDMLAEIETDKATMEFESFQEGTLLHIGLDEGETAKVDALLAIIGPEGTDVSNIIKNFKAGGDASAKEEKPKKESKEDSKKEEKKDDKKEEQKTDKKEEAPKQDTKKEEKPSSSSSTSSSSSSSDSSRVFVSPLAKKMAEEQNINLSQLKGSGENGRIVKRDIENYTPQAASAAASGEFVATGQEDYEEKNNSQMRKAIAKALTNSKFSAPHYYLNVEYDMENAIAFRAQFNSVPDVKISYNDMIVKACALALKKHPQVNSQWFADKMRLNHHVHIGVAVAVEDGLVVPVVKFANEQTLPQIGAAVKDYAGRARNKKLTPQEMEGSTFTVSNLGMFGIESFTSIINQPNSAILSVGAIVEKPVVKNGQVVVGNTMKLCLACDHRTVDGATGALFLETLKGYIENPITMLM</sequence>
<feature type="compositionally biased region" description="Acidic residues" evidence="9">
    <location>
        <begin position="142"/>
        <end position="164"/>
    </location>
</feature>
<keyword evidence="12" id="KW-0670">Pyruvate</keyword>
<evidence type="ECO:0000256" key="2">
    <source>
        <dbReference type="ARBA" id="ARBA00011484"/>
    </source>
</evidence>
<dbReference type="PROSITE" id="PS00189">
    <property type="entry name" value="LIPOYL"/>
    <property type="match status" value="1"/>
</dbReference>
<feature type="compositionally biased region" description="Acidic residues" evidence="9">
    <location>
        <begin position="98"/>
        <end position="107"/>
    </location>
</feature>
<dbReference type="SUPFAM" id="SSF51230">
    <property type="entry name" value="Single hybrid motif"/>
    <property type="match status" value="2"/>
</dbReference>
<keyword evidence="3 8" id="KW-0808">Transferase</keyword>
<dbReference type="PANTHER" id="PTHR23151">
    <property type="entry name" value="DIHYDROLIPOAMIDE ACETYL/SUCCINYL-TRANSFERASE-RELATED"/>
    <property type="match status" value="1"/>
</dbReference>
<dbReference type="AlphaFoldDB" id="A0A5C6ZI11"/>
<dbReference type="InterPro" id="IPR001078">
    <property type="entry name" value="2-oxoacid_DH_actylTfrase"/>
</dbReference>
<comment type="function">
    <text evidence="6">The pyruvate dehydrogenase complex catalyzes the overall conversion of pyruvate to acetyl-CoA and CO(2). It contains multiple copies of three enzymatic components: pyruvate dehydrogenase (E1), dihydrolipoamide acetyltransferase (E2) and lipoamide dehydrogenase (E3).</text>
</comment>
<feature type="domain" description="Lipoyl-binding" evidence="10">
    <location>
        <begin position="171"/>
        <end position="246"/>
    </location>
</feature>
<dbReference type="PROSITE" id="PS50968">
    <property type="entry name" value="BIOTINYL_LIPOYL"/>
    <property type="match status" value="2"/>
</dbReference>
<dbReference type="InterPro" id="IPR003016">
    <property type="entry name" value="2-oxoA_DH_lipoyl-BS"/>
</dbReference>
<evidence type="ECO:0000256" key="5">
    <source>
        <dbReference type="ARBA" id="ARBA00023315"/>
    </source>
</evidence>
<dbReference type="FunFam" id="2.40.50.100:FF:000010">
    <property type="entry name" value="Acetyltransferase component of pyruvate dehydrogenase complex"/>
    <property type="match status" value="1"/>
</dbReference>
<dbReference type="Gene3D" id="4.10.320.10">
    <property type="entry name" value="E3-binding domain"/>
    <property type="match status" value="1"/>
</dbReference>
<feature type="domain" description="Lipoyl-binding" evidence="10">
    <location>
        <begin position="2"/>
        <end position="77"/>
    </location>
</feature>
<dbReference type="InterPro" id="IPR000089">
    <property type="entry name" value="Biotin_lipoyl"/>
</dbReference>
<comment type="catalytic activity">
    <reaction evidence="7 8">
        <text>N(6)-[(R)-dihydrolipoyl]-L-lysyl-[protein] + acetyl-CoA = N(6)-[(R)-S(8)-acetyldihydrolipoyl]-L-lysyl-[protein] + CoA</text>
        <dbReference type="Rhea" id="RHEA:17017"/>
        <dbReference type="Rhea" id="RHEA-COMP:10475"/>
        <dbReference type="Rhea" id="RHEA-COMP:10478"/>
        <dbReference type="ChEBI" id="CHEBI:57287"/>
        <dbReference type="ChEBI" id="CHEBI:57288"/>
        <dbReference type="ChEBI" id="CHEBI:83100"/>
        <dbReference type="ChEBI" id="CHEBI:83111"/>
        <dbReference type="EC" id="2.3.1.12"/>
    </reaction>
</comment>
<dbReference type="EC" id="2.3.1.12" evidence="8"/>
<dbReference type="Pfam" id="PF00364">
    <property type="entry name" value="Biotin_lipoyl"/>
    <property type="match status" value="2"/>
</dbReference>
<dbReference type="InterPro" id="IPR036625">
    <property type="entry name" value="E3-bd_dom_sf"/>
</dbReference>
<comment type="caution">
    <text evidence="12">The sequence shown here is derived from an EMBL/GenBank/DDBJ whole genome shotgun (WGS) entry which is preliminary data.</text>
</comment>
<organism evidence="12 13">
    <name type="scientific">Subsaximicrobium wynnwilliamsii</name>
    <dbReference type="NCBI Taxonomy" id="291179"/>
    <lineage>
        <taxon>Bacteria</taxon>
        <taxon>Pseudomonadati</taxon>
        <taxon>Bacteroidota</taxon>
        <taxon>Flavobacteriia</taxon>
        <taxon>Flavobacteriales</taxon>
        <taxon>Flavobacteriaceae</taxon>
        <taxon>Subsaximicrobium</taxon>
    </lineage>
</organism>
<dbReference type="OrthoDB" id="9805770at2"/>
<proteinExistence type="inferred from homology"/>
<dbReference type="SUPFAM" id="SSF47005">
    <property type="entry name" value="Peripheral subunit-binding domain of 2-oxo acid dehydrogenase complex"/>
    <property type="match status" value="1"/>
</dbReference>
<evidence type="ECO:0000256" key="8">
    <source>
        <dbReference type="RuleBase" id="RU361137"/>
    </source>
</evidence>
<comment type="subunit">
    <text evidence="2">Forms a 24-polypeptide structural core with octahedral symmetry.</text>
</comment>
<evidence type="ECO:0000256" key="6">
    <source>
        <dbReference type="ARBA" id="ARBA00025211"/>
    </source>
</evidence>
<evidence type="ECO:0000259" key="11">
    <source>
        <dbReference type="PROSITE" id="PS51826"/>
    </source>
</evidence>
<protein>
    <recommendedName>
        <fullName evidence="8">Acetyltransferase component of pyruvate dehydrogenase complex</fullName>
        <ecNumber evidence="8">2.3.1.12</ecNumber>
    </recommendedName>
</protein>
<dbReference type="InterPro" id="IPR023213">
    <property type="entry name" value="CAT-like_dom_sf"/>
</dbReference>
<dbReference type="RefSeq" id="WP_147086940.1">
    <property type="nucleotide sequence ID" value="NZ_VORM01000013.1"/>
</dbReference>
<dbReference type="InterPro" id="IPR004167">
    <property type="entry name" value="PSBD"/>
</dbReference>
<gene>
    <name evidence="12" type="ORF">ESY86_12595</name>
</gene>
<keyword evidence="4 8" id="KW-0450">Lipoyl</keyword>
<feature type="region of interest" description="Disordered" evidence="9">
    <location>
        <begin position="263"/>
        <end position="332"/>
    </location>
</feature>
<dbReference type="CDD" id="cd06849">
    <property type="entry name" value="lipoyl_domain"/>
    <property type="match status" value="2"/>
</dbReference>
<dbReference type="Gene3D" id="3.30.559.10">
    <property type="entry name" value="Chloramphenicol acetyltransferase-like domain"/>
    <property type="match status" value="1"/>
</dbReference>
<reference evidence="12 13" key="1">
    <citation type="submission" date="2019-08" db="EMBL/GenBank/DDBJ databases">
        <title>Genomes of Subsaximicrobium wynnwilliamsii strains.</title>
        <authorList>
            <person name="Bowman J.P."/>
        </authorList>
    </citation>
    <scope>NUCLEOTIDE SEQUENCE [LARGE SCALE GENOMIC DNA]</scope>
    <source>
        <strain evidence="12 13">2-80-2</strain>
    </source>
</reference>
<feature type="domain" description="Peripheral subunit-binding (PSBD)" evidence="11">
    <location>
        <begin position="331"/>
        <end position="368"/>
    </location>
</feature>
<dbReference type="PANTHER" id="PTHR23151:SF90">
    <property type="entry name" value="DIHYDROLIPOYLLYSINE-RESIDUE ACETYLTRANSFERASE COMPONENT OF PYRUVATE DEHYDROGENASE COMPLEX, MITOCHONDRIAL-RELATED"/>
    <property type="match status" value="1"/>
</dbReference>
<feature type="region of interest" description="Disordered" evidence="9">
    <location>
        <begin position="79"/>
        <end position="182"/>
    </location>
</feature>
<dbReference type="Gene3D" id="2.40.50.100">
    <property type="match status" value="2"/>
</dbReference>
<feature type="compositionally biased region" description="Low complexity" evidence="9">
    <location>
        <begin position="313"/>
        <end position="328"/>
    </location>
</feature>
<dbReference type="Proteomes" id="UP000321578">
    <property type="component" value="Unassembled WGS sequence"/>
</dbReference>
<keyword evidence="5 8" id="KW-0012">Acyltransferase</keyword>
<accession>A0A5C6ZI11</accession>
<dbReference type="GO" id="GO:0006086">
    <property type="term" value="P:pyruvate decarboxylation to acetyl-CoA"/>
    <property type="evidence" value="ECO:0007669"/>
    <property type="project" value="InterPro"/>
</dbReference>
<dbReference type="SUPFAM" id="SSF52777">
    <property type="entry name" value="CoA-dependent acyltransferases"/>
    <property type="match status" value="1"/>
</dbReference>
<comment type="cofactor">
    <cofactor evidence="8">
        <name>(R)-lipoate</name>
        <dbReference type="ChEBI" id="CHEBI:83088"/>
    </cofactor>
    <text evidence="8">Binds 2 lipoyl cofactors covalently.</text>
</comment>
<dbReference type="InterPro" id="IPR045257">
    <property type="entry name" value="E2/Pdx1"/>
</dbReference>
<evidence type="ECO:0000256" key="9">
    <source>
        <dbReference type="SAM" id="MobiDB-lite"/>
    </source>
</evidence>
<dbReference type="Pfam" id="PF00198">
    <property type="entry name" value="2-oxoacid_dh"/>
    <property type="match status" value="1"/>
</dbReference>
<dbReference type="GO" id="GO:0004742">
    <property type="term" value="F:dihydrolipoyllysine-residue acetyltransferase activity"/>
    <property type="evidence" value="ECO:0007669"/>
    <property type="project" value="UniProtKB-UniRule"/>
</dbReference>
<evidence type="ECO:0000313" key="12">
    <source>
        <dbReference type="EMBL" id="TXD88572.1"/>
    </source>
</evidence>
<feature type="compositionally biased region" description="Basic and acidic residues" evidence="9">
    <location>
        <begin position="122"/>
        <end position="141"/>
    </location>
</feature>
<dbReference type="InterPro" id="IPR006257">
    <property type="entry name" value="LAT1"/>
</dbReference>
<dbReference type="GO" id="GO:0045254">
    <property type="term" value="C:pyruvate dehydrogenase complex"/>
    <property type="evidence" value="ECO:0007669"/>
    <property type="project" value="UniProtKB-UniRule"/>
</dbReference>
<evidence type="ECO:0000313" key="13">
    <source>
        <dbReference type="Proteomes" id="UP000321578"/>
    </source>
</evidence>
<dbReference type="EMBL" id="VORO01000013">
    <property type="protein sequence ID" value="TXD88572.1"/>
    <property type="molecule type" value="Genomic_DNA"/>
</dbReference>
<dbReference type="InterPro" id="IPR011053">
    <property type="entry name" value="Single_hybrid_motif"/>
</dbReference>
<dbReference type="PROSITE" id="PS51826">
    <property type="entry name" value="PSBD"/>
    <property type="match status" value="1"/>
</dbReference>